<name>A0A9P5ZIH6_PLEER</name>
<proteinExistence type="predicted"/>
<dbReference type="EMBL" id="MU154758">
    <property type="protein sequence ID" value="KAF9487663.1"/>
    <property type="molecule type" value="Genomic_DNA"/>
</dbReference>
<accession>A0A9P5ZIH6</accession>
<keyword evidence="2" id="KW-1185">Reference proteome</keyword>
<dbReference type="Proteomes" id="UP000807025">
    <property type="component" value="Unassembled WGS sequence"/>
</dbReference>
<evidence type="ECO:0000313" key="2">
    <source>
        <dbReference type="Proteomes" id="UP000807025"/>
    </source>
</evidence>
<dbReference type="AlphaFoldDB" id="A0A9P5ZIH6"/>
<organism evidence="1 2">
    <name type="scientific">Pleurotus eryngii</name>
    <name type="common">Boletus of the steppes</name>
    <dbReference type="NCBI Taxonomy" id="5323"/>
    <lineage>
        <taxon>Eukaryota</taxon>
        <taxon>Fungi</taxon>
        <taxon>Dikarya</taxon>
        <taxon>Basidiomycota</taxon>
        <taxon>Agaricomycotina</taxon>
        <taxon>Agaricomycetes</taxon>
        <taxon>Agaricomycetidae</taxon>
        <taxon>Agaricales</taxon>
        <taxon>Pleurotineae</taxon>
        <taxon>Pleurotaceae</taxon>
        <taxon>Pleurotus</taxon>
    </lineage>
</organism>
<protein>
    <submittedName>
        <fullName evidence="1">Uncharacterized protein</fullName>
    </submittedName>
</protein>
<sequence>MFGLINFGFSEVYGLSSSKVFLRRRVLTSVVASSEVNVWGLEECPHTDLQRHVAMLDSYWSQPCESTSIVGII</sequence>
<gene>
    <name evidence="1" type="ORF">BDN71DRAFT_1499817</name>
</gene>
<comment type="caution">
    <text evidence="1">The sequence shown here is derived from an EMBL/GenBank/DDBJ whole genome shotgun (WGS) entry which is preliminary data.</text>
</comment>
<evidence type="ECO:0000313" key="1">
    <source>
        <dbReference type="EMBL" id="KAF9487663.1"/>
    </source>
</evidence>
<reference evidence="1" key="1">
    <citation type="submission" date="2020-11" db="EMBL/GenBank/DDBJ databases">
        <authorList>
            <consortium name="DOE Joint Genome Institute"/>
            <person name="Ahrendt S."/>
            <person name="Riley R."/>
            <person name="Andreopoulos W."/>
            <person name="Labutti K."/>
            <person name="Pangilinan J."/>
            <person name="Ruiz-Duenas F.J."/>
            <person name="Barrasa J.M."/>
            <person name="Sanchez-Garcia M."/>
            <person name="Camarero S."/>
            <person name="Miyauchi S."/>
            <person name="Serrano A."/>
            <person name="Linde D."/>
            <person name="Babiker R."/>
            <person name="Drula E."/>
            <person name="Ayuso-Fernandez I."/>
            <person name="Pacheco R."/>
            <person name="Padilla G."/>
            <person name="Ferreira P."/>
            <person name="Barriuso J."/>
            <person name="Kellner H."/>
            <person name="Castanera R."/>
            <person name="Alfaro M."/>
            <person name="Ramirez L."/>
            <person name="Pisabarro A.G."/>
            <person name="Kuo A."/>
            <person name="Tritt A."/>
            <person name="Lipzen A."/>
            <person name="He G."/>
            <person name="Yan M."/>
            <person name="Ng V."/>
            <person name="Cullen D."/>
            <person name="Martin F."/>
            <person name="Rosso M.-N."/>
            <person name="Henrissat B."/>
            <person name="Hibbett D."/>
            <person name="Martinez A.T."/>
            <person name="Grigoriev I.V."/>
        </authorList>
    </citation>
    <scope>NUCLEOTIDE SEQUENCE</scope>
    <source>
        <strain evidence="1">ATCC 90797</strain>
    </source>
</reference>